<dbReference type="EMBL" id="RBWY01000003">
    <property type="protein sequence ID" value="RKS85171.1"/>
    <property type="molecule type" value="Genomic_DNA"/>
</dbReference>
<gene>
    <name evidence="7" type="ORF">DES39_1680</name>
</gene>
<name>A0A495RCU7_9GAMM</name>
<evidence type="ECO:0000256" key="5">
    <source>
        <dbReference type="SAM" id="Phobius"/>
    </source>
</evidence>
<dbReference type="PROSITE" id="PS00217">
    <property type="entry name" value="SUGAR_TRANSPORT_2"/>
    <property type="match status" value="1"/>
</dbReference>
<dbReference type="Gene3D" id="1.20.1250.20">
    <property type="entry name" value="MFS general substrate transporter like domains"/>
    <property type="match status" value="2"/>
</dbReference>
<dbReference type="AlphaFoldDB" id="A0A495RCU7"/>
<feature type="transmembrane region" description="Helical" evidence="5">
    <location>
        <begin position="377"/>
        <end position="399"/>
    </location>
</feature>
<evidence type="ECO:0000313" key="8">
    <source>
        <dbReference type="Proteomes" id="UP000278542"/>
    </source>
</evidence>
<evidence type="ECO:0000256" key="2">
    <source>
        <dbReference type="ARBA" id="ARBA00022692"/>
    </source>
</evidence>
<feature type="domain" description="Major facilitator superfamily (MFS) profile" evidence="6">
    <location>
        <begin position="20"/>
        <end position="403"/>
    </location>
</feature>
<feature type="transmembrane region" description="Helical" evidence="5">
    <location>
        <begin position="172"/>
        <end position="189"/>
    </location>
</feature>
<evidence type="ECO:0000256" key="1">
    <source>
        <dbReference type="ARBA" id="ARBA00004141"/>
    </source>
</evidence>
<reference evidence="7 8" key="1">
    <citation type="submission" date="2018-10" db="EMBL/GenBank/DDBJ databases">
        <title>Genomic Encyclopedia of Type Strains, Phase IV (KMG-IV): sequencing the most valuable type-strain genomes for metagenomic binning, comparative biology and taxonomic classification.</title>
        <authorList>
            <person name="Goeker M."/>
        </authorList>
    </citation>
    <scope>NUCLEOTIDE SEQUENCE [LARGE SCALE GENOMIC DNA]</scope>
    <source>
        <strain evidence="7 8">DSM 22228</strain>
    </source>
</reference>
<dbReference type="InterPro" id="IPR036259">
    <property type="entry name" value="MFS_trans_sf"/>
</dbReference>
<dbReference type="InterPro" id="IPR011701">
    <property type="entry name" value="MFS"/>
</dbReference>
<evidence type="ECO:0000256" key="3">
    <source>
        <dbReference type="ARBA" id="ARBA00022989"/>
    </source>
</evidence>
<feature type="transmembrane region" description="Helical" evidence="5">
    <location>
        <begin position="228"/>
        <end position="250"/>
    </location>
</feature>
<comment type="subcellular location">
    <subcellularLocation>
        <location evidence="1">Membrane</location>
        <topology evidence="1">Multi-pass membrane protein</topology>
    </subcellularLocation>
</comment>
<keyword evidence="2 5" id="KW-0812">Transmembrane</keyword>
<dbReference type="GO" id="GO:0005886">
    <property type="term" value="C:plasma membrane"/>
    <property type="evidence" value="ECO:0007669"/>
    <property type="project" value="TreeGrafter"/>
</dbReference>
<keyword evidence="3 5" id="KW-1133">Transmembrane helix</keyword>
<feature type="transmembrane region" description="Helical" evidence="5">
    <location>
        <begin position="89"/>
        <end position="107"/>
    </location>
</feature>
<dbReference type="GO" id="GO:0046943">
    <property type="term" value="F:carboxylic acid transmembrane transporter activity"/>
    <property type="evidence" value="ECO:0007669"/>
    <property type="project" value="TreeGrafter"/>
</dbReference>
<feature type="transmembrane region" description="Helical" evidence="5">
    <location>
        <begin position="113"/>
        <end position="132"/>
    </location>
</feature>
<evidence type="ECO:0000313" key="7">
    <source>
        <dbReference type="EMBL" id="RKS85171.1"/>
    </source>
</evidence>
<keyword evidence="4 5" id="KW-0472">Membrane</keyword>
<feature type="transmembrane region" description="Helical" evidence="5">
    <location>
        <begin position="262"/>
        <end position="280"/>
    </location>
</feature>
<feature type="transmembrane region" description="Helical" evidence="5">
    <location>
        <begin position="21"/>
        <end position="45"/>
    </location>
</feature>
<dbReference type="Proteomes" id="UP000278542">
    <property type="component" value="Unassembled WGS sequence"/>
</dbReference>
<protein>
    <submittedName>
        <fullName evidence="7">Benzoate transport</fullName>
    </submittedName>
</protein>
<dbReference type="RefSeq" id="WP_121145326.1">
    <property type="nucleotide sequence ID" value="NZ_RBWY01000003.1"/>
</dbReference>
<dbReference type="PANTHER" id="PTHR23508:SF10">
    <property type="entry name" value="CARBOXYLIC ACID TRANSPORTER PROTEIN HOMOLOG"/>
    <property type="match status" value="1"/>
</dbReference>
<dbReference type="InterPro" id="IPR020846">
    <property type="entry name" value="MFS_dom"/>
</dbReference>
<dbReference type="InterPro" id="IPR005829">
    <property type="entry name" value="Sugar_transporter_CS"/>
</dbReference>
<proteinExistence type="predicted"/>
<comment type="caution">
    <text evidence="7">The sequence shown here is derived from an EMBL/GenBank/DDBJ whole genome shotgun (WGS) entry which is preliminary data.</text>
</comment>
<keyword evidence="8" id="KW-1185">Reference proteome</keyword>
<feature type="transmembrane region" description="Helical" evidence="5">
    <location>
        <begin position="352"/>
        <end position="371"/>
    </location>
</feature>
<evidence type="ECO:0000259" key="6">
    <source>
        <dbReference type="PROSITE" id="PS50850"/>
    </source>
</evidence>
<feature type="transmembrane region" description="Helical" evidence="5">
    <location>
        <begin position="57"/>
        <end position="77"/>
    </location>
</feature>
<feature type="transmembrane region" description="Helical" evidence="5">
    <location>
        <begin position="315"/>
        <end position="336"/>
    </location>
</feature>
<evidence type="ECO:0000256" key="4">
    <source>
        <dbReference type="ARBA" id="ARBA00023136"/>
    </source>
</evidence>
<dbReference type="Pfam" id="PF07690">
    <property type="entry name" value="MFS_1"/>
    <property type="match status" value="1"/>
</dbReference>
<dbReference type="PANTHER" id="PTHR23508">
    <property type="entry name" value="CARBOXYLIC ACID TRANSPORTER PROTEIN HOMOLOG"/>
    <property type="match status" value="1"/>
</dbReference>
<feature type="transmembrane region" description="Helical" evidence="5">
    <location>
        <begin position="144"/>
        <end position="166"/>
    </location>
</feature>
<accession>A0A495RCU7</accession>
<sequence>MSLNHNDTSQAESRQYQIKSVATSITGYMVEGFDLLVIGFLLAAISTSLSVSPTSAAALVTWTLIGTVVGGIFFGVLSDRFGRVKALKWGIGLYIIATTLCFFSFGYYDLLIYRFFVGFALGGEYGIGMTLVAESWPSSKRGRVASYVGLGWQSGVLMAAILPAILMPFIGWKGLFLVGVLPAAIAFMLRSRLPEPKIFTQKRDHKKQKVPIKLLFCDARTIKSSLGIIILTSVQNLGYYGLMIWLPTYMAKQFNFSLTKSSLWTAATIIGMGVGIWLFGRMADKLGRKPTFLIYQVGAFVMVLLYSQLSSPELLLIAGAFMGLFVNGMLAGYGVLISESYPTEIRGTAQNVLFNIGRGIGALGPILVGYLAQQFSFSLAIAFLASIYILDIIATLFLIKESKNNILS</sequence>
<dbReference type="PROSITE" id="PS50850">
    <property type="entry name" value="MFS"/>
    <property type="match status" value="1"/>
</dbReference>
<feature type="transmembrane region" description="Helical" evidence="5">
    <location>
        <begin position="292"/>
        <end position="309"/>
    </location>
</feature>
<organism evidence="7 8">
    <name type="scientific">Orbus hercynius</name>
    <dbReference type="NCBI Taxonomy" id="593135"/>
    <lineage>
        <taxon>Bacteria</taxon>
        <taxon>Pseudomonadati</taxon>
        <taxon>Pseudomonadota</taxon>
        <taxon>Gammaproteobacteria</taxon>
        <taxon>Orbales</taxon>
        <taxon>Orbaceae</taxon>
        <taxon>Orbus</taxon>
    </lineage>
</organism>
<dbReference type="SUPFAM" id="SSF103473">
    <property type="entry name" value="MFS general substrate transporter"/>
    <property type="match status" value="1"/>
</dbReference>
<dbReference type="OrthoDB" id="4474610at2"/>